<dbReference type="SUPFAM" id="SSF55307">
    <property type="entry name" value="Tubulin C-terminal domain-like"/>
    <property type="match status" value="1"/>
</dbReference>
<evidence type="ECO:0000256" key="3">
    <source>
        <dbReference type="ARBA" id="ARBA00022741"/>
    </source>
</evidence>
<dbReference type="InterPro" id="IPR008280">
    <property type="entry name" value="Tub_FtsZ_C"/>
</dbReference>
<dbReference type="GO" id="GO:0005525">
    <property type="term" value="F:GTP binding"/>
    <property type="evidence" value="ECO:0007669"/>
    <property type="project" value="UniProtKB-UniRule"/>
</dbReference>
<dbReference type="Gene3D" id="3.40.50.1440">
    <property type="entry name" value="Tubulin/FtsZ, GTPase domain"/>
    <property type="match status" value="1"/>
</dbReference>
<evidence type="ECO:0000256" key="2">
    <source>
        <dbReference type="ARBA" id="ARBA00022701"/>
    </source>
</evidence>
<dbReference type="CDD" id="cd02187">
    <property type="entry name" value="beta_tubulin"/>
    <property type="match status" value="1"/>
</dbReference>
<dbReference type="GO" id="GO:0005874">
    <property type="term" value="C:microtubule"/>
    <property type="evidence" value="ECO:0007669"/>
    <property type="project" value="UniProtKB-KW"/>
</dbReference>
<organism evidence="7 8">
    <name type="scientific">Euplotes crassus</name>
    <dbReference type="NCBI Taxonomy" id="5936"/>
    <lineage>
        <taxon>Eukaryota</taxon>
        <taxon>Sar</taxon>
        <taxon>Alveolata</taxon>
        <taxon>Ciliophora</taxon>
        <taxon>Intramacronucleata</taxon>
        <taxon>Spirotrichea</taxon>
        <taxon>Hypotrichia</taxon>
        <taxon>Euplotida</taxon>
        <taxon>Euplotidae</taxon>
        <taxon>Moneuplotes</taxon>
    </lineage>
</organism>
<keyword evidence="8" id="KW-1185">Reference proteome</keyword>
<comment type="similarity">
    <text evidence="1 5">Belongs to the tubulin family.</text>
</comment>
<dbReference type="InterPro" id="IPR037103">
    <property type="entry name" value="Tubulin/FtsZ-like_C"/>
</dbReference>
<dbReference type="SUPFAM" id="SSF52490">
    <property type="entry name" value="Tubulin nucleotide-binding domain-like"/>
    <property type="match status" value="1"/>
</dbReference>
<dbReference type="PRINTS" id="PR01161">
    <property type="entry name" value="TUBULIN"/>
</dbReference>
<dbReference type="InterPro" id="IPR018316">
    <property type="entry name" value="Tubulin/FtsZ_2-layer-sand-dom"/>
</dbReference>
<dbReference type="InterPro" id="IPR017975">
    <property type="entry name" value="Tubulin_CS"/>
</dbReference>
<dbReference type="InterPro" id="IPR003008">
    <property type="entry name" value="Tubulin_FtsZ_GTPase"/>
</dbReference>
<dbReference type="SMART" id="SM00864">
    <property type="entry name" value="Tubulin"/>
    <property type="match status" value="1"/>
</dbReference>
<dbReference type="Proteomes" id="UP001295684">
    <property type="component" value="Unassembled WGS sequence"/>
</dbReference>
<proteinExistence type="inferred from homology"/>
<gene>
    <name evidence="7" type="ORF">ECRASSUSDP1_LOCUS11368</name>
</gene>
<accession>A0AAD1XD70</accession>
<reference evidence="7" key="1">
    <citation type="submission" date="2023-07" db="EMBL/GenBank/DDBJ databases">
        <authorList>
            <consortium name="AG Swart"/>
            <person name="Singh M."/>
            <person name="Singh A."/>
            <person name="Seah K."/>
            <person name="Emmerich C."/>
        </authorList>
    </citation>
    <scope>NUCLEOTIDE SEQUENCE</scope>
    <source>
        <strain evidence="7">DP1</strain>
    </source>
</reference>
<sequence>MREILNFHFGKGGINTGMKYWETISEEHHLDSDGFPCSDDELSSEYRGINFKETPDGNYSPRAILADTDSSFLESAIMNYSGPSFDPHNFIAGERFGLSCWAKGYYTDGAEIIDHILDAARKEVEACSNPQGFQLCHSIGGGTGSGMGCLLLSRLKEEFPAKMCSTFSIFPSQKVSEIAIETYNATLAIDKLTEDCDLVNVIDNEALYDINTKILHIESPEDNHLNDILIPAYSSITSCQRFRGESHSTLRRVCMEMVPLPRFPFLMMSSAPLSLEGILFDDERELQNVTQQIFTAKHFLCGVDIRHGRHLSGNAIFRGNCTQKDADMQIMNTLNRSSYYFADYIAHPCKNAVVPVPSKDFNLSGSLHLNSTSINEMFRRIKMLHKDLYSKQKFMFNYRAEGLENQEMEDAYSNLVDLIQEYQQVQDFTAEEEGEFDEEL</sequence>
<dbReference type="Pfam" id="PF00091">
    <property type="entry name" value="Tubulin"/>
    <property type="match status" value="1"/>
</dbReference>
<protein>
    <recommendedName>
        <fullName evidence="6">Tubulin/FtsZ GTPase domain-containing protein</fullName>
    </recommendedName>
</protein>
<evidence type="ECO:0000256" key="1">
    <source>
        <dbReference type="ARBA" id="ARBA00009636"/>
    </source>
</evidence>
<dbReference type="InterPro" id="IPR036525">
    <property type="entry name" value="Tubulin/FtsZ_GTPase_sf"/>
</dbReference>
<dbReference type="InterPro" id="IPR000217">
    <property type="entry name" value="Tubulin"/>
</dbReference>
<dbReference type="PRINTS" id="PR01519">
    <property type="entry name" value="EPSLNTUBULIN"/>
</dbReference>
<dbReference type="InterPro" id="IPR023123">
    <property type="entry name" value="Tubulin_C"/>
</dbReference>
<dbReference type="PROSITE" id="PS00227">
    <property type="entry name" value="TUBULIN"/>
    <property type="match status" value="1"/>
</dbReference>
<feature type="domain" description="Tubulin/FtsZ GTPase" evidence="6">
    <location>
        <begin position="47"/>
        <end position="244"/>
    </location>
</feature>
<evidence type="ECO:0000259" key="6">
    <source>
        <dbReference type="SMART" id="SM00864"/>
    </source>
</evidence>
<comment type="caution">
    <text evidence="7">The sequence shown here is derived from an EMBL/GenBank/DDBJ whole genome shotgun (WGS) entry which is preliminary data.</text>
</comment>
<dbReference type="GO" id="GO:0007017">
    <property type="term" value="P:microtubule-based process"/>
    <property type="evidence" value="ECO:0007669"/>
    <property type="project" value="InterPro"/>
</dbReference>
<dbReference type="Gene3D" id="1.10.287.600">
    <property type="entry name" value="Helix hairpin bin"/>
    <property type="match status" value="1"/>
</dbReference>
<keyword evidence="4 5" id="KW-0342">GTP-binding</keyword>
<dbReference type="InterPro" id="IPR004057">
    <property type="entry name" value="Epsilon_tubulin"/>
</dbReference>
<keyword evidence="2 5" id="KW-0493">Microtubule</keyword>
<keyword evidence="3 5" id="KW-0547">Nucleotide-binding</keyword>
<dbReference type="Pfam" id="PF03953">
    <property type="entry name" value="Tubulin_C"/>
    <property type="match status" value="1"/>
</dbReference>
<evidence type="ECO:0000256" key="5">
    <source>
        <dbReference type="RuleBase" id="RU000352"/>
    </source>
</evidence>
<dbReference type="AlphaFoldDB" id="A0AAD1XD70"/>
<dbReference type="PANTHER" id="PTHR11588">
    <property type="entry name" value="TUBULIN"/>
    <property type="match status" value="1"/>
</dbReference>
<dbReference type="EMBL" id="CAMPGE010011222">
    <property type="protein sequence ID" value="CAI2370060.1"/>
    <property type="molecule type" value="Genomic_DNA"/>
</dbReference>
<dbReference type="Gene3D" id="3.30.1330.20">
    <property type="entry name" value="Tubulin/FtsZ, C-terminal domain"/>
    <property type="match status" value="1"/>
</dbReference>
<evidence type="ECO:0000313" key="8">
    <source>
        <dbReference type="Proteomes" id="UP001295684"/>
    </source>
</evidence>
<evidence type="ECO:0000256" key="4">
    <source>
        <dbReference type="ARBA" id="ARBA00023134"/>
    </source>
</evidence>
<name>A0AAD1XD70_EUPCR</name>
<evidence type="ECO:0000313" key="7">
    <source>
        <dbReference type="EMBL" id="CAI2370060.1"/>
    </source>
</evidence>